<evidence type="ECO:0000313" key="2">
    <source>
        <dbReference type="EMBL" id="KKL45468.1"/>
    </source>
</evidence>
<reference evidence="2" key="1">
    <citation type="journal article" date="2015" name="Nature">
        <title>Complex archaea that bridge the gap between prokaryotes and eukaryotes.</title>
        <authorList>
            <person name="Spang A."/>
            <person name="Saw J.H."/>
            <person name="Jorgensen S.L."/>
            <person name="Zaremba-Niedzwiedzka K."/>
            <person name="Martijn J."/>
            <person name="Lind A.E."/>
            <person name="van Eijk R."/>
            <person name="Schleper C."/>
            <person name="Guy L."/>
            <person name="Ettema T.J."/>
        </authorList>
    </citation>
    <scope>NUCLEOTIDE SEQUENCE</scope>
</reference>
<dbReference type="AlphaFoldDB" id="A0A0F9C7W2"/>
<name>A0A0F9C7W2_9ZZZZ</name>
<organism evidence="2">
    <name type="scientific">marine sediment metagenome</name>
    <dbReference type="NCBI Taxonomy" id="412755"/>
    <lineage>
        <taxon>unclassified sequences</taxon>
        <taxon>metagenomes</taxon>
        <taxon>ecological metagenomes</taxon>
    </lineage>
</organism>
<sequence length="43" mass="4825">MINSKKIKWDDSGKPRPYPPYPEGPKSGGLKTGDKGRGKWRPL</sequence>
<feature type="region of interest" description="Disordered" evidence="1">
    <location>
        <begin position="1"/>
        <end position="43"/>
    </location>
</feature>
<evidence type="ECO:0000256" key="1">
    <source>
        <dbReference type="SAM" id="MobiDB-lite"/>
    </source>
</evidence>
<comment type="caution">
    <text evidence="2">The sequence shown here is derived from an EMBL/GenBank/DDBJ whole genome shotgun (WGS) entry which is preliminary data.</text>
</comment>
<gene>
    <name evidence="2" type="ORF">LCGC14_2355410</name>
</gene>
<proteinExistence type="predicted"/>
<dbReference type="EMBL" id="LAZR01034376">
    <property type="protein sequence ID" value="KKL45468.1"/>
    <property type="molecule type" value="Genomic_DNA"/>
</dbReference>
<protein>
    <submittedName>
        <fullName evidence="2">Uncharacterized protein</fullName>
    </submittedName>
</protein>
<accession>A0A0F9C7W2</accession>